<sequence>MDNNLVDHEDGNGSRAMENSEFFGSEDVVVAESQTSVDADDDFDSSFSPLESGNDDVVLAFDSMQCNSCHVVVGITESEDCFRAEDCFVPDVEVNDEDFG</sequence>
<evidence type="ECO:0000313" key="1">
    <source>
        <dbReference type="EMBL" id="KAI3718877.1"/>
    </source>
</evidence>
<proteinExistence type="predicted"/>
<evidence type="ECO:0000313" key="2">
    <source>
        <dbReference type="Proteomes" id="UP001055879"/>
    </source>
</evidence>
<dbReference type="EMBL" id="CM042052">
    <property type="protein sequence ID" value="KAI3718877.1"/>
    <property type="molecule type" value="Genomic_DNA"/>
</dbReference>
<name>A0ACB9B8Y9_ARCLA</name>
<protein>
    <submittedName>
        <fullName evidence="1">Uncharacterized protein</fullName>
    </submittedName>
</protein>
<keyword evidence="2" id="KW-1185">Reference proteome</keyword>
<dbReference type="Proteomes" id="UP001055879">
    <property type="component" value="Linkage Group LG06"/>
</dbReference>
<reference evidence="1 2" key="2">
    <citation type="journal article" date="2022" name="Mol. Ecol. Resour.">
        <title>The genomes of chicory, endive, great burdock and yacon provide insights into Asteraceae paleo-polyploidization history and plant inulin production.</title>
        <authorList>
            <person name="Fan W."/>
            <person name="Wang S."/>
            <person name="Wang H."/>
            <person name="Wang A."/>
            <person name="Jiang F."/>
            <person name="Liu H."/>
            <person name="Zhao H."/>
            <person name="Xu D."/>
            <person name="Zhang Y."/>
        </authorList>
    </citation>
    <scope>NUCLEOTIDE SEQUENCE [LARGE SCALE GENOMIC DNA]</scope>
    <source>
        <strain evidence="2">cv. Niubang</strain>
    </source>
</reference>
<gene>
    <name evidence="1" type="ORF">L6452_19762</name>
</gene>
<accession>A0ACB9B8Y9</accession>
<comment type="caution">
    <text evidence="1">The sequence shown here is derived from an EMBL/GenBank/DDBJ whole genome shotgun (WGS) entry which is preliminary data.</text>
</comment>
<organism evidence="1 2">
    <name type="scientific">Arctium lappa</name>
    <name type="common">Greater burdock</name>
    <name type="synonym">Lappa major</name>
    <dbReference type="NCBI Taxonomy" id="4217"/>
    <lineage>
        <taxon>Eukaryota</taxon>
        <taxon>Viridiplantae</taxon>
        <taxon>Streptophyta</taxon>
        <taxon>Embryophyta</taxon>
        <taxon>Tracheophyta</taxon>
        <taxon>Spermatophyta</taxon>
        <taxon>Magnoliopsida</taxon>
        <taxon>eudicotyledons</taxon>
        <taxon>Gunneridae</taxon>
        <taxon>Pentapetalae</taxon>
        <taxon>asterids</taxon>
        <taxon>campanulids</taxon>
        <taxon>Asterales</taxon>
        <taxon>Asteraceae</taxon>
        <taxon>Carduoideae</taxon>
        <taxon>Cardueae</taxon>
        <taxon>Arctiinae</taxon>
        <taxon>Arctium</taxon>
    </lineage>
</organism>
<reference evidence="2" key="1">
    <citation type="journal article" date="2022" name="Mol. Ecol. Resour.">
        <title>The genomes of chicory, endive, great burdock and yacon provide insights into Asteraceae palaeo-polyploidization history and plant inulin production.</title>
        <authorList>
            <person name="Fan W."/>
            <person name="Wang S."/>
            <person name="Wang H."/>
            <person name="Wang A."/>
            <person name="Jiang F."/>
            <person name="Liu H."/>
            <person name="Zhao H."/>
            <person name="Xu D."/>
            <person name="Zhang Y."/>
        </authorList>
    </citation>
    <scope>NUCLEOTIDE SEQUENCE [LARGE SCALE GENOMIC DNA]</scope>
    <source>
        <strain evidence="2">cv. Niubang</strain>
    </source>
</reference>